<feature type="region of interest" description="Disordered" evidence="1">
    <location>
        <begin position="188"/>
        <end position="225"/>
    </location>
</feature>
<feature type="transmembrane region" description="Helical" evidence="2">
    <location>
        <begin position="68"/>
        <end position="94"/>
    </location>
</feature>
<dbReference type="InterPro" id="IPR010380">
    <property type="entry name" value="DUF975"/>
</dbReference>
<keyword evidence="2" id="KW-1133">Transmembrane helix</keyword>
<dbReference type="Proteomes" id="UP000016361">
    <property type="component" value="Unassembled WGS sequence"/>
</dbReference>
<keyword evidence="2" id="KW-0812">Transmembrane</keyword>
<dbReference type="PANTHER" id="PTHR40076:SF1">
    <property type="entry name" value="MEMBRANE PROTEIN"/>
    <property type="match status" value="1"/>
</dbReference>
<comment type="caution">
    <text evidence="3">The sequence shown here is derived from an EMBL/GenBank/DDBJ whole genome shotgun (WGS) entry which is preliminary data.</text>
</comment>
<feature type="transmembrane region" description="Helical" evidence="2">
    <location>
        <begin position="25"/>
        <end position="47"/>
    </location>
</feature>
<feature type="compositionally biased region" description="Low complexity" evidence="1">
    <location>
        <begin position="210"/>
        <end position="225"/>
    </location>
</feature>
<evidence type="ECO:0000313" key="4">
    <source>
        <dbReference type="Proteomes" id="UP000016361"/>
    </source>
</evidence>
<gene>
    <name evidence="3" type="ORF">LOT_1027</name>
</gene>
<organism evidence="3 4">
    <name type="scientific">Lentilactobacillus otakiensis DSM 19908 = JCM 15040</name>
    <dbReference type="NCBI Taxonomy" id="1423780"/>
    <lineage>
        <taxon>Bacteria</taxon>
        <taxon>Bacillati</taxon>
        <taxon>Bacillota</taxon>
        <taxon>Bacilli</taxon>
        <taxon>Lactobacillales</taxon>
        <taxon>Lactobacillaceae</taxon>
        <taxon>Lentilactobacillus</taxon>
    </lineage>
</organism>
<dbReference type="STRING" id="1423780.FD05_GL000216"/>
<evidence type="ECO:0000256" key="1">
    <source>
        <dbReference type="SAM" id="MobiDB-lite"/>
    </source>
</evidence>
<evidence type="ECO:0000313" key="3">
    <source>
        <dbReference type="EMBL" id="GAD16489.1"/>
    </source>
</evidence>
<dbReference type="Pfam" id="PF06161">
    <property type="entry name" value="DUF975"/>
    <property type="match status" value="1"/>
</dbReference>
<dbReference type="EMBL" id="BASH01000002">
    <property type="protein sequence ID" value="GAD16489.1"/>
    <property type="molecule type" value="Genomic_DNA"/>
</dbReference>
<dbReference type="eggNOG" id="COG5523">
    <property type="taxonomic scope" value="Bacteria"/>
</dbReference>
<dbReference type="PANTHER" id="PTHR40076">
    <property type="entry name" value="MEMBRANE PROTEIN-RELATED"/>
    <property type="match status" value="1"/>
</dbReference>
<feature type="compositionally biased region" description="Polar residues" evidence="1">
    <location>
        <begin position="192"/>
        <end position="209"/>
    </location>
</feature>
<reference evidence="4" key="1">
    <citation type="journal article" date="2013" name="Genome Announc.">
        <title>Draft Genome Sequence of D-Branched-Chain Amino Acid Producer Lactobacillus otakiensis JCM 15040T, Isolated from a Traditional Japanese Pickle.</title>
        <authorList>
            <person name="Doi K."/>
            <person name="Mori K."/>
            <person name="Mutaguchi Y."/>
            <person name="Tashiro K."/>
            <person name="Fujino Y."/>
            <person name="Ohmori T."/>
            <person name="Kuhara S."/>
            <person name="Ohshima T."/>
        </authorList>
    </citation>
    <scope>NUCLEOTIDE SEQUENCE [LARGE SCALE GENOMIC DNA]</scope>
    <source>
        <strain evidence="4">JCM 15040</strain>
    </source>
</reference>
<accession>S4NCE7</accession>
<proteinExistence type="predicted"/>
<evidence type="ECO:0000256" key="2">
    <source>
        <dbReference type="SAM" id="Phobius"/>
    </source>
</evidence>
<name>S4NCE7_9LACO</name>
<keyword evidence="4" id="KW-1185">Reference proteome</keyword>
<protein>
    <submittedName>
        <fullName evidence="3">Integral membrane protein</fullName>
    </submittedName>
</protein>
<dbReference type="AlphaFoldDB" id="S4NCE7"/>
<sequence>MYAPREEYNAQLNSDMPVWTGQQTLGMIIILLGSLIAMGVAFIAIDAMRQKLTYEQPLQKSMTIFNNVDYFLGTIVIYIIEQVFIFLWMLLLFIPGVIKAIAYSQAFYVYRDAVDSGEKMSYLDAITESRKLMDGHKWDYFVMELSFIGWGLLVVVTLGIAAIWVQPYMVLSFGNFYRELIDEKDHPETLADTLTAQPTNPSNDQPATPDNSNDQSNDSQDTPKE</sequence>
<feature type="transmembrane region" description="Helical" evidence="2">
    <location>
        <begin position="147"/>
        <end position="171"/>
    </location>
</feature>
<keyword evidence="2" id="KW-0472">Membrane</keyword>